<dbReference type="PANTHER" id="PTHR38133:SF1">
    <property type="entry name" value="SLR1429 PROTEIN"/>
    <property type="match status" value="1"/>
</dbReference>
<name>A0A4Y3QV43_STRCI</name>
<evidence type="ECO:0000313" key="2">
    <source>
        <dbReference type="Proteomes" id="UP000319210"/>
    </source>
</evidence>
<protein>
    <recommendedName>
        <fullName evidence="3">SWF or SNF family helicase</fullName>
    </recommendedName>
</protein>
<keyword evidence="2" id="KW-1185">Reference proteome</keyword>
<reference evidence="1 2" key="1">
    <citation type="submission" date="2019-06" db="EMBL/GenBank/DDBJ databases">
        <title>Whole genome shotgun sequence of Streptomyces cacaoi subsp. cacaoi NBRC 12748.</title>
        <authorList>
            <person name="Hosoyama A."/>
            <person name="Uohara A."/>
            <person name="Ohji S."/>
            <person name="Ichikawa N."/>
        </authorList>
    </citation>
    <scope>NUCLEOTIDE SEQUENCE [LARGE SCALE GENOMIC DNA]</scope>
    <source>
        <strain evidence="1 2">NBRC 12748</strain>
    </source>
</reference>
<evidence type="ECO:0008006" key="3">
    <source>
        <dbReference type="Google" id="ProtNLM"/>
    </source>
</evidence>
<dbReference type="EMBL" id="BJMM01000002">
    <property type="protein sequence ID" value="GEB47870.1"/>
    <property type="molecule type" value="Genomic_DNA"/>
</dbReference>
<dbReference type="PANTHER" id="PTHR38133">
    <property type="entry name" value="SLR1429 PROTEIN"/>
    <property type="match status" value="1"/>
</dbReference>
<sequence>MTDEERVFAPLPPARGRGFARTWWGRSWLDALEDSALDGAQLKLGRAYARRGAVGAVSVRPGRITAVVRDGDGSAHRADVLLRRLSDDEWERVLEMIADEAGHIAALLDHELPPRLVADAADGGLDLLPAIGDLEAECGCGAWDHCPHTAALSYQMARLLDEDPFALLLLRGRSERQLWELVQERSAARAATAVPARVQGSGGGSGTPAGVDAVEAFALGAVLPPLPPPPVAVPGAEEPAVLDTGSEPPEEVDLDAVAFLASAATARARRLLADALADGHHTRPVPRPLTEAEDAVRLAARRPAPAVAARLAAVGGRGRQGLDVAVRAWELGGAAALEVLDGQPAPESAERAREELAEAWTGSENRPRLRASRSGWTVVGEDVQLRYGPDGLWWPFRRENGVWWPVGTAERDPAAALAVARAAGAAQEEGFPDVQGAV</sequence>
<dbReference type="AlphaFoldDB" id="A0A4Y3QV43"/>
<comment type="caution">
    <text evidence="1">The sequence shown here is derived from an EMBL/GenBank/DDBJ whole genome shotgun (WGS) entry which is preliminary data.</text>
</comment>
<proteinExistence type="predicted"/>
<gene>
    <name evidence="1" type="ORF">SCA03_04210</name>
</gene>
<accession>A0A4Y3QV43</accession>
<organism evidence="1 2">
    <name type="scientific">Streptomyces cacaoi</name>
    <dbReference type="NCBI Taxonomy" id="1898"/>
    <lineage>
        <taxon>Bacteria</taxon>
        <taxon>Bacillati</taxon>
        <taxon>Actinomycetota</taxon>
        <taxon>Actinomycetes</taxon>
        <taxon>Kitasatosporales</taxon>
        <taxon>Streptomycetaceae</taxon>
        <taxon>Streptomyces</taxon>
    </lineage>
</organism>
<evidence type="ECO:0000313" key="1">
    <source>
        <dbReference type="EMBL" id="GEB47870.1"/>
    </source>
</evidence>
<dbReference type="Proteomes" id="UP000319210">
    <property type="component" value="Unassembled WGS sequence"/>
</dbReference>